<name>A0A931CKN6_9ACTN</name>
<evidence type="ECO:0000256" key="5">
    <source>
        <dbReference type="ARBA" id="ARBA00022490"/>
    </source>
</evidence>
<dbReference type="Proteomes" id="UP000598146">
    <property type="component" value="Unassembled WGS sequence"/>
</dbReference>
<evidence type="ECO:0000256" key="9">
    <source>
        <dbReference type="ARBA" id="ARBA00030757"/>
    </source>
</evidence>
<dbReference type="SUPFAM" id="SSF53335">
    <property type="entry name" value="S-adenosyl-L-methionine-dependent methyltransferases"/>
    <property type="match status" value="1"/>
</dbReference>
<dbReference type="RefSeq" id="WP_196420897.1">
    <property type="nucleotide sequence ID" value="NZ_JADQTO010000055.1"/>
</dbReference>
<dbReference type="GO" id="GO:0032259">
    <property type="term" value="P:methylation"/>
    <property type="evidence" value="ECO:0007669"/>
    <property type="project" value="UniProtKB-KW"/>
</dbReference>
<dbReference type="NCBIfam" id="TIGR04364">
    <property type="entry name" value="methyltran_FxLD"/>
    <property type="match status" value="1"/>
</dbReference>
<evidence type="ECO:0000256" key="6">
    <source>
        <dbReference type="ARBA" id="ARBA00022603"/>
    </source>
</evidence>
<comment type="similarity">
    <text evidence="2">Belongs to the methyltransferase superfamily. L-isoaspartyl/D-aspartyl protein methyltransferase family.</text>
</comment>
<evidence type="ECO:0000256" key="10">
    <source>
        <dbReference type="ARBA" id="ARBA00031323"/>
    </source>
</evidence>
<dbReference type="GO" id="GO:0004719">
    <property type="term" value="F:protein-L-isoaspartate (D-aspartate) O-methyltransferase activity"/>
    <property type="evidence" value="ECO:0007669"/>
    <property type="project" value="UniProtKB-EC"/>
</dbReference>
<keyword evidence="13" id="KW-1185">Reference proteome</keyword>
<comment type="caution">
    <text evidence="12">The sequence shown here is derived from an EMBL/GenBank/DDBJ whole genome shotgun (WGS) entry which is preliminary data.</text>
</comment>
<dbReference type="Gene3D" id="3.40.50.150">
    <property type="entry name" value="Vaccinia Virus protein VP39"/>
    <property type="match status" value="1"/>
</dbReference>
<dbReference type="InterPro" id="IPR029063">
    <property type="entry name" value="SAM-dependent_MTases_sf"/>
</dbReference>
<evidence type="ECO:0000256" key="7">
    <source>
        <dbReference type="ARBA" id="ARBA00022679"/>
    </source>
</evidence>
<organism evidence="12 13">
    <name type="scientific">Actinoplanes aureus</name>
    <dbReference type="NCBI Taxonomy" id="2792083"/>
    <lineage>
        <taxon>Bacteria</taxon>
        <taxon>Bacillati</taxon>
        <taxon>Actinomycetota</taxon>
        <taxon>Actinomycetes</taxon>
        <taxon>Micromonosporales</taxon>
        <taxon>Micromonosporaceae</taxon>
        <taxon>Actinoplanes</taxon>
    </lineage>
</organism>
<evidence type="ECO:0000256" key="2">
    <source>
        <dbReference type="ARBA" id="ARBA00005369"/>
    </source>
</evidence>
<dbReference type="EMBL" id="JADQTO010000055">
    <property type="protein sequence ID" value="MBG0569153.1"/>
    <property type="molecule type" value="Genomic_DNA"/>
</dbReference>
<dbReference type="InterPro" id="IPR000682">
    <property type="entry name" value="PCMT"/>
</dbReference>
<dbReference type="CDD" id="cd02440">
    <property type="entry name" value="AdoMet_MTases"/>
    <property type="match status" value="1"/>
</dbReference>
<evidence type="ECO:0000256" key="1">
    <source>
        <dbReference type="ARBA" id="ARBA00004496"/>
    </source>
</evidence>
<dbReference type="PANTHER" id="PTHR11579">
    <property type="entry name" value="PROTEIN-L-ISOASPARTATE O-METHYLTRANSFERASE"/>
    <property type="match status" value="1"/>
</dbReference>
<evidence type="ECO:0000256" key="4">
    <source>
        <dbReference type="ARBA" id="ARBA00013346"/>
    </source>
</evidence>
<keyword evidence="6 12" id="KW-0489">Methyltransferase</keyword>
<dbReference type="GO" id="GO:0005737">
    <property type="term" value="C:cytoplasm"/>
    <property type="evidence" value="ECO:0007669"/>
    <property type="project" value="UniProtKB-SubCell"/>
</dbReference>
<sequence length="403" mass="43231">MSVTRENDPAALRAAMVVSLRNQGLLHDEDVARALSVVPRHLFAPGETDLKRVYDTHTTLEAVHFADGRQSSVVSASHIQAIQLEMAGIEPGMRVLEIGSGGYNAALIAELVGPTGSVTSVDIDEGVVDRARACLNEAGYSQVNVVLADAEHGVPAHAPYDRILVTVGAFDIPPAWFEQLTDNGLLVVPLRFSGITRLITFGRTGDILTASNYRLAAFVPMQGDGAATEQLIQLTDDIGLVVDPQHKADFNLAALREALHRPPVDLWAGTPFDMPDELALFQLTTGGPGMVMLRAAQKAVDEGLVDPAVRHGMPVLVQGGSFAYRIKRKSDNQPGGYEAGVRAHGSDAEKVGQQMLQLIRAWGTDHFYRGAASITYYPAEADTAGLTGWRSEKPHGTLAVSWS</sequence>
<keyword evidence="7" id="KW-0808">Transferase</keyword>
<evidence type="ECO:0000256" key="8">
    <source>
        <dbReference type="ARBA" id="ARBA00022691"/>
    </source>
</evidence>
<evidence type="ECO:0000313" key="13">
    <source>
        <dbReference type="Proteomes" id="UP000598146"/>
    </source>
</evidence>
<evidence type="ECO:0000313" key="12">
    <source>
        <dbReference type="EMBL" id="MBG0569153.1"/>
    </source>
</evidence>
<dbReference type="PANTHER" id="PTHR11579:SF0">
    <property type="entry name" value="PROTEIN-L-ISOASPARTATE(D-ASPARTATE) O-METHYLTRANSFERASE"/>
    <property type="match status" value="1"/>
</dbReference>
<accession>A0A931CKN6</accession>
<dbReference type="InterPro" id="IPR027573">
    <property type="entry name" value="Methyltran_FxLD"/>
</dbReference>
<protein>
    <recommendedName>
        <fullName evidence="4">Protein-L-isoaspartate O-methyltransferase</fullName>
        <ecNumber evidence="3">2.1.1.77</ecNumber>
    </recommendedName>
    <alternativeName>
        <fullName evidence="11">L-isoaspartyl protein carboxyl methyltransferase</fullName>
    </alternativeName>
    <alternativeName>
        <fullName evidence="9">Protein L-isoaspartyl methyltransferase</fullName>
    </alternativeName>
    <alternativeName>
        <fullName evidence="10">Protein-beta-aspartate methyltransferase</fullName>
    </alternativeName>
</protein>
<proteinExistence type="inferred from homology"/>
<evidence type="ECO:0000256" key="11">
    <source>
        <dbReference type="ARBA" id="ARBA00031350"/>
    </source>
</evidence>
<keyword evidence="5" id="KW-0963">Cytoplasm</keyword>
<comment type="subcellular location">
    <subcellularLocation>
        <location evidence="1">Cytoplasm</location>
    </subcellularLocation>
</comment>
<dbReference type="EC" id="2.1.1.77" evidence="3"/>
<keyword evidence="8" id="KW-0949">S-adenosyl-L-methionine</keyword>
<evidence type="ECO:0000256" key="3">
    <source>
        <dbReference type="ARBA" id="ARBA00011890"/>
    </source>
</evidence>
<dbReference type="AlphaFoldDB" id="A0A931CKN6"/>
<gene>
    <name evidence="12" type="primary">fxlM</name>
    <name evidence="12" type="ORF">I4J89_47870</name>
</gene>
<dbReference type="Pfam" id="PF01135">
    <property type="entry name" value="PCMT"/>
    <property type="match status" value="1"/>
</dbReference>
<reference evidence="12" key="1">
    <citation type="submission" date="2020-11" db="EMBL/GenBank/DDBJ databases">
        <title>Isolation and identification of active actinomycetes.</title>
        <authorList>
            <person name="Sun X."/>
        </authorList>
    </citation>
    <scope>NUCLEOTIDE SEQUENCE</scope>
    <source>
        <strain evidence="12">NEAU-A11</strain>
    </source>
</reference>